<organism evidence="1 2">
    <name type="scientific">Candidatus Mucispirillum faecigallinarum</name>
    <dbReference type="NCBI Taxonomy" id="2838699"/>
    <lineage>
        <taxon>Bacteria</taxon>
        <taxon>Pseudomonadati</taxon>
        <taxon>Deferribacterota</taxon>
        <taxon>Deferribacteres</taxon>
        <taxon>Deferribacterales</taxon>
        <taxon>Mucispirillaceae</taxon>
        <taxon>Mucispirillum</taxon>
    </lineage>
</organism>
<dbReference type="AlphaFoldDB" id="A0A9D2GSI4"/>
<name>A0A9D2GSI4_9BACT</name>
<reference evidence="1" key="2">
    <citation type="submission" date="2021-04" db="EMBL/GenBank/DDBJ databases">
        <authorList>
            <person name="Gilroy R."/>
        </authorList>
    </citation>
    <scope>NUCLEOTIDE SEQUENCE</scope>
    <source>
        <strain evidence="1">ChiW4-1371</strain>
    </source>
</reference>
<gene>
    <name evidence="1" type="ORF">H9804_04600</name>
</gene>
<proteinExistence type="predicted"/>
<evidence type="ECO:0000313" key="1">
    <source>
        <dbReference type="EMBL" id="HIZ89203.1"/>
    </source>
</evidence>
<protein>
    <submittedName>
        <fullName evidence="1">Uncharacterized protein</fullName>
    </submittedName>
</protein>
<sequence>MANFIILILIIAFTYFVLKVFTVHRCPYCQSRYINRNKSMENKKGYKVYVCSACGKVYEKKDLFYKEDKK</sequence>
<evidence type="ECO:0000313" key="2">
    <source>
        <dbReference type="Proteomes" id="UP000824176"/>
    </source>
</evidence>
<reference evidence="1" key="1">
    <citation type="journal article" date="2021" name="PeerJ">
        <title>Extensive microbial diversity within the chicken gut microbiome revealed by metagenomics and culture.</title>
        <authorList>
            <person name="Gilroy R."/>
            <person name="Ravi A."/>
            <person name="Getino M."/>
            <person name="Pursley I."/>
            <person name="Horton D.L."/>
            <person name="Alikhan N.F."/>
            <person name="Baker D."/>
            <person name="Gharbi K."/>
            <person name="Hall N."/>
            <person name="Watson M."/>
            <person name="Adriaenssens E.M."/>
            <person name="Foster-Nyarko E."/>
            <person name="Jarju S."/>
            <person name="Secka A."/>
            <person name="Antonio M."/>
            <person name="Oren A."/>
            <person name="Chaudhuri R.R."/>
            <person name="La Ragione R."/>
            <person name="Hildebrand F."/>
            <person name="Pallen M.J."/>
        </authorList>
    </citation>
    <scope>NUCLEOTIDE SEQUENCE</scope>
    <source>
        <strain evidence="1">ChiW4-1371</strain>
    </source>
</reference>
<comment type="caution">
    <text evidence="1">The sequence shown here is derived from an EMBL/GenBank/DDBJ whole genome shotgun (WGS) entry which is preliminary data.</text>
</comment>
<dbReference type="EMBL" id="DXAQ01000073">
    <property type="protein sequence ID" value="HIZ89203.1"/>
    <property type="molecule type" value="Genomic_DNA"/>
</dbReference>
<accession>A0A9D2GSI4</accession>
<dbReference type="Proteomes" id="UP000824176">
    <property type="component" value="Unassembled WGS sequence"/>
</dbReference>